<dbReference type="EMBL" id="ABCS01000009">
    <property type="protein sequence ID" value="EDM80652.1"/>
    <property type="molecule type" value="Genomic_DNA"/>
</dbReference>
<name>A6G0K6_9BACT</name>
<reference evidence="1 2" key="1">
    <citation type="submission" date="2007-06" db="EMBL/GenBank/DDBJ databases">
        <authorList>
            <person name="Shimkets L."/>
            <person name="Ferriera S."/>
            <person name="Johnson J."/>
            <person name="Kravitz S."/>
            <person name="Beeson K."/>
            <person name="Sutton G."/>
            <person name="Rogers Y.-H."/>
            <person name="Friedman R."/>
            <person name="Frazier M."/>
            <person name="Venter J.C."/>
        </authorList>
    </citation>
    <scope>NUCLEOTIDE SEQUENCE [LARGE SCALE GENOMIC DNA]</scope>
    <source>
        <strain evidence="1 2">SIR-1</strain>
    </source>
</reference>
<gene>
    <name evidence="1" type="ORF">PPSIR1_37204</name>
</gene>
<accession>A6G0K6</accession>
<dbReference type="RefSeq" id="WP_006970255.1">
    <property type="nucleotide sequence ID" value="NZ_ABCS01000009.1"/>
</dbReference>
<dbReference type="InterPro" id="IPR009858">
    <property type="entry name" value="DUF1415"/>
</dbReference>
<evidence type="ECO:0008006" key="3">
    <source>
        <dbReference type="Google" id="ProtNLM"/>
    </source>
</evidence>
<dbReference type="OrthoDB" id="277390at2"/>
<evidence type="ECO:0000313" key="1">
    <source>
        <dbReference type="EMBL" id="EDM80652.1"/>
    </source>
</evidence>
<dbReference type="Pfam" id="PF07209">
    <property type="entry name" value="DUF1415"/>
    <property type="match status" value="1"/>
</dbReference>
<evidence type="ECO:0000313" key="2">
    <source>
        <dbReference type="Proteomes" id="UP000005801"/>
    </source>
</evidence>
<organism evidence="1 2">
    <name type="scientific">Plesiocystis pacifica SIR-1</name>
    <dbReference type="NCBI Taxonomy" id="391625"/>
    <lineage>
        <taxon>Bacteria</taxon>
        <taxon>Pseudomonadati</taxon>
        <taxon>Myxococcota</taxon>
        <taxon>Polyangia</taxon>
        <taxon>Nannocystales</taxon>
        <taxon>Nannocystaceae</taxon>
        <taxon>Plesiocystis</taxon>
    </lineage>
</organism>
<dbReference type="AlphaFoldDB" id="A6G0K6"/>
<dbReference type="STRING" id="391625.PPSIR1_37204"/>
<keyword evidence="2" id="KW-1185">Reference proteome</keyword>
<proteinExistence type="predicted"/>
<dbReference type="eggNOG" id="COG3310">
    <property type="taxonomic scope" value="Bacteria"/>
</dbReference>
<comment type="caution">
    <text evidence="1">The sequence shown here is derived from an EMBL/GenBank/DDBJ whole genome shotgun (WGS) entry which is preliminary data.</text>
</comment>
<sequence>MTDAYSQRVRAETLGWIEDFVVGLGLCPFAKAPLDAGALRIEVTDCDDPRELLVLLDEAIARVLRAPAEVIETSVLVHPECLTDFADYNDFLADVDGLLEARELVGEVQIASFHPDYCFGDAEPDDPANATNRSPHPMLHILREASVSRAVDEHPDVSAIPARNVALLRARAREI</sequence>
<dbReference type="Proteomes" id="UP000005801">
    <property type="component" value="Unassembled WGS sequence"/>
</dbReference>
<protein>
    <recommendedName>
        <fullName evidence="3">DUF1415 domain-containing protein</fullName>
    </recommendedName>
</protein>